<name>J3LC94_ORYBR</name>
<accession>J3LC94</accession>
<dbReference type="SMART" id="SM00220">
    <property type="entry name" value="S_TKc"/>
    <property type="match status" value="1"/>
</dbReference>
<dbReference type="GO" id="GO:0005524">
    <property type="term" value="F:ATP binding"/>
    <property type="evidence" value="ECO:0007669"/>
    <property type="project" value="UniProtKB-KW"/>
</dbReference>
<keyword evidence="6" id="KW-1185">Reference proteome</keyword>
<dbReference type="STRING" id="4533.J3LC94"/>
<evidence type="ECO:0000313" key="5">
    <source>
        <dbReference type="EnsemblPlants" id="OB02G22610.1"/>
    </source>
</evidence>
<dbReference type="SUPFAM" id="SSF56112">
    <property type="entry name" value="Protein kinase-like (PK-like)"/>
    <property type="match status" value="1"/>
</dbReference>
<dbReference type="Proteomes" id="UP000006038">
    <property type="component" value="Unassembled WGS sequence"/>
</dbReference>
<dbReference type="HOGENOM" id="CLU_922487_0_0_1"/>
<dbReference type="InterPro" id="IPR000719">
    <property type="entry name" value="Prot_kinase_dom"/>
</dbReference>
<dbReference type="EnsemblPlants" id="OB02G22610.1">
    <property type="protein sequence ID" value="OB02G22610.1"/>
    <property type="gene ID" value="OB02G22610"/>
</dbReference>
<dbReference type="InterPro" id="IPR050117">
    <property type="entry name" value="MAPK"/>
</dbReference>
<dbReference type="Gene3D" id="1.10.510.10">
    <property type="entry name" value="Transferase(Phosphotransferase) domain 1"/>
    <property type="match status" value="1"/>
</dbReference>
<dbReference type="InterPro" id="IPR011009">
    <property type="entry name" value="Kinase-like_dom_sf"/>
</dbReference>
<evidence type="ECO:0000259" key="4">
    <source>
        <dbReference type="SMART" id="SM00220"/>
    </source>
</evidence>
<reference evidence="5" key="1">
    <citation type="submission" date="2013-04" db="UniProtKB">
        <authorList>
            <consortium name="EnsemblPlants"/>
        </authorList>
    </citation>
    <scope>IDENTIFICATION</scope>
</reference>
<organism evidence="5">
    <name type="scientific">Oryza brachyantha</name>
    <name type="common">malo sina</name>
    <dbReference type="NCBI Taxonomy" id="4533"/>
    <lineage>
        <taxon>Eukaryota</taxon>
        <taxon>Viridiplantae</taxon>
        <taxon>Streptophyta</taxon>
        <taxon>Embryophyta</taxon>
        <taxon>Tracheophyta</taxon>
        <taxon>Spermatophyta</taxon>
        <taxon>Magnoliopsida</taxon>
        <taxon>Liliopsida</taxon>
        <taxon>Poales</taxon>
        <taxon>Poaceae</taxon>
        <taxon>BOP clade</taxon>
        <taxon>Oryzoideae</taxon>
        <taxon>Oryzeae</taxon>
        <taxon>Oryzinae</taxon>
        <taxon>Oryza</taxon>
    </lineage>
</organism>
<evidence type="ECO:0000256" key="1">
    <source>
        <dbReference type="ARBA" id="ARBA00022741"/>
    </source>
</evidence>
<dbReference type="Gramene" id="OB02G22610.1">
    <property type="protein sequence ID" value="OB02G22610.1"/>
    <property type="gene ID" value="OB02G22610"/>
</dbReference>
<proteinExistence type="predicted"/>
<evidence type="ECO:0000256" key="3">
    <source>
        <dbReference type="SAM" id="MobiDB-lite"/>
    </source>
</evidence>
<evidence type="ECO:0000313" key="6">
    <source>
        <dbReference type="Proteomes" id="UP000006038"/>
    </source>
</evidence>
<keyword evidence="1" id="KW-0547">Nucleotide-binding</keyword>
<feature type="domain" description="Protein kinase" evidence="4">
    <location>
        <begin position="57"/>
        <end position="267"/>
    </location>
</feature>
<sequence length="302" mass="33664">MAARPARLASDGEDDGINGDDAGSGGMALVKTDAPTMTHGGHGRARAPAATPRGSGGDGGRCTRTVSTHHPKTTVAVKKMKGKFFQWEECISLREVKEFNLYDVVRERQAAFLEQDIRNFMVQILQGLVYMHNNGYSTSNLMALLKLLILGWQEKFLPVLVILAMFPPDADFVFKNSLFLTGEYVSSNLTGLLSNEDMWAVGVIFAELFTLSTLFPGRRFPLAALADKLNIFVTTIQYNYTYLFFFCKNMNDWTRRVGNDRHLLPPAQEGSSLQLLLRFRTKSFEAFIFLASVCASIRCHLG</sequence>
<dbReference type="eggNOG" id="KOG0661">
    <property type="taxonomic scope" value="Eukaryota"/>
</dbReference>
<feature type="region of interest" description="Disordered" evidence="3">
    <location>
        <begin position="1"/>
        <end position="66"/>
    </location>
</feature>
<dbReference type="AlphaFoldDB" id="J3LC94"/>
<keyword evidence="2" id="KW-0067">ATP-binding</keyword>
<protein>
    <recommendedName>
        <fullName evidence="4">Protein kinase domain-containing protein</fullName>
    </recommendedName>
</protein>
<evidence type="ECO:0000256" key="2">
    <source>
        <dbReference type="ARBA" id="ARBA00022840"/>
    </source>
</evidence>
<dbReference type="GO" id="GO:0004672">
    <property type="term" value="F:protein kinase activity"/>
    <property type="evidence" value="ECO:0007669"/>
    <property type="project" value="InterPro"/>
</dbReference>
<dbReference type="PANTHER" id="PTHR24055">
    <property type="entry name" value="MITOGEN-ACTIVATED PROTEIN KINASE"/>
    <property type="match status" value="1"/>
</dbReference>